<dbReference type="GO" id="GO:0090524">
    <property type="term" value="F:cytochrome-b5 reductase activity, acting on NADH"/>
    <property type="evidence" value="ECO:0007669"/>
    <property type="project" value="UniProtKB-EC"/>
</dbReference>
<feature type="binding site" evidence="11">
    <location>
        <position position="204"/>
    </location>
    <ligand>
        <name>FAD</name>
        <dbReference type="ChEBI" id="CHEBI:57692"/>
    </ligand>
</feature>
<dbReference type="FunFam" id="3.40.50.80:FF:000009">
    <property type="entry name" value="NADH-cytochrome b5 reductase"/>
    <property type="match status" value="1"/>
</dbReference>
<dbReference type="Proteomes" id="UP000738325">
    <property type="component" value="Unassembled WGS sequence"/>
</dbReference>
<evidence type="ECO:0000256" key="5">
    <source>
        <dbReference type="ARBA" id="ARBA00022787"/>
    </source>
</evidence>
<dbReference type="InterPro" id="IPR001433">
    <property type="entry name" value="OxRdtase_FAD/NAD-bd"/>
</dbReference>
<feature type="binding site" evidence="11">
    <location>
        <position position="138"/>
    </location>
    <ligand>
        <name>FAD</name>
        <dbReference type="ChEBI" id="CHEBI:57692"/>
    </ligand>
</feature>
<dbReference type="AlphaFoldDB" id="A0A9P6RAK6"/>
<evidence type="ECO:0000256" key="9">
    <source>
        <dbReference type="ARBA" id="ARBA00023128"/>
    </source>
</evidence>
<proteinExistence type="inferred from homology"/>
<dbReference type="InterPro" id="IPR039261">
    <property type="entry name" value="FNR_nucleotide-bd"/>
</dbReference>
<evidence type="ECO:0000313" key="14">
    <source>
        <dbReference type="EMBL" id="KAG0314586.1"/>
    </source>
</evidence>
<comment type="caution">
    <text evidence="14">The sequence shown here is derived from an EMBL/GenBank/DDBJ whole genome shotgun (WGS) entry which is preliminary data.</text>
</comment>
<dbReference type="SUPFAM" id="SSF52343">
    <property type="entry name" value="Ferredoxin reductase-like, C-terminal NADP-linked domain"/>
    <property type="match status" value="1"/>
</dbReference>
<feature type="domain" description="FAD-binding FR-type" evidence="13">
    <location>
        <begin position="84"/>
        <end position="187"/>
    </location>
</feature>
<keyword evidence="5" id="KW-1000">Mitochondrion outer membrane</keyword>
<dbReference type="PANTHER" id="PTHR19370:SF171">
    <property type="entry name" value="NADH-CYTOCHROME B5 REDUCTASE 2"/>
    <property type="match status" value="1"/>
</dbReference>
<dbReference type="PANTHER" id="PTHR19370">
    <property type="entry name" value="NADH-CYTOCHROME B5 REDUCTASE"/>
    <property type="match status" value="1"/>
</dbReference>
<keyword evidence="4 11" id="KW-0285">Flavoprotein</keyword>
<dbReference type="PRINTS" id="PR00371">
    <property type="entry name" value="FPNCR"/>
</dbReference>
<dbReference type="Gene3D" id="2.40.30.10">
    <property type="entry name" value="Translation factors"/>
    <property type="match status" value="1"/>
</dbReference>
<keyword evidence="15" id="KW-1185">Reference proteome</keyword>
<comment type="subcellular location">
    <subcellularLocation>
        <location evidence="2">Mitochondrion outer membrane</location>
        <topology evidence="2">Single-pass membrane protein</topology>
    </subcellularLocation>
</comment>
<dbReference type="FunFam" id="2.40.30.10:FF:000032">
    <property type="entry name" value="NADH-cytochrome b5 reductase"/>
    <property type="match status" value="1"/>
</dbReference>
<dbReference type="InterPro" id="IPR001709">
    <property type="entry name" value="Flavoprot_Pyr_Nucl_cyt_Rdtase"/>
</dbReference>
<dbReference type="SUPFAM" id="SSF63380">
    <property type="entry name" value="Riboflavin synthase domain-like"/>
    <property type="match status" value="1"/>
</dbReference>
<feature type="binding site" evidence="11">
    <location>
        <position position="162"/>
    </location>
    <ligand>
        <name>FAD</name>
        <dbReference type="ChEBI" id="CHEBI:57692"/>
    </ligand>
</feature>
<keyword evidence="5" id="KW-0472">Membrane</keyword>
<feature type="binding site" evidence="11">
    <location>
        <position position="136"/>
    </location>
    <ligand>
        <name>FAD</name>
        <dbReference type="ChEBI" id="CHEBI:57692"/>
    </ligand>
</feature>
<evidence type="ECO:0000313" key="15">
    <source>
        <dbReference type="Proteomes" id="UP000738325"/>
    </source>
</evidence>
<evidence type="ECO:0000259" key="13">
    <source>
        <dbReference type="PROSITE" id="PS51384"/>
    </source>
</evidence>
<feature type="binding site" evidence="11">
    <location>
        <position position="153"/>
    </location>
    <ligand>
        <name>FAD</name>
        <dbReference type="ChEBI" id="CHEBI:57692"/>
    </ligand>
</feature>
<keyword evidence="9" id="KW-0496">Mitochondrion</keyword>
<dbReference type="PROSITE" id="PS51384">
    <property type="entry name" value="FAD_FR"/>
    <property type="match status" value="1"/>
</dbReference>
<accession>A0A9P6RAK6</accession>
<keyword evidence="6 11" id="KW-0274">FAD</keyword>
<feature type="binding site" evidence="11">
    <location>
        <position position="137"/>
    </location>
    <ligand>
        <name>FAD</name>
        <dbReference type="ChEBI" id="CHEBI:57692"/>
    </ligand>
</feature>
<protein>
    <recommendedName>
        <fullName evidence="12">NADH-cytochrome b5 reductase</fullName>
        <ecNumber evidence="12">1.6.2.2</ecNumber>
    </recommendedName>
</protein>
<evidence type="ECO:0000256" key="7">
    <source>
        <dbReference type="ARBA" id="ARBA00023002"/>
    </source>
</evidence>
<evidence type="ECO:0000256" key="10">
    <source>
        <dbReference type="ARBA" id="ARBA00047682"/>
    </source>
</evidence>
<name>A0A9P6RAK6_9FUNG</name>
<dbReference type="Gene3D" id="3.40.50.80">
    <property type="entry name" value="Nucleotide-binding domain of ferredoxin-NADP reductase (FNR) module"/>
    <property type="match status" value="1"/>
</dbReference>
<dbReference type="OrthoDB" id="432685at2759"/>
<evidence type="ECO:0000256" key="6">
    <source>
        <dbReference type="ARBA" id="ARBA00022827"/>
    </source>
</evidence>
<comment type="catalytic activity">
    <reaction evidence="10 12">
        <text>2 Fe(III)-[cytochrome b5] + NADH = 2 Fe(II)-[cytochrome b5] + NAD(+) + H(+)</text>
        <dbReference type="Rhea" id="RHEA:46680"/>
        <dbReference type="Rhea" id="RHEA-COMP:10438"/>
        <dbReference type="Rhea" id="RHEA-COMP:10439"/>
        <dbReference type="ChEBI" id="CHEBI:15378"/>
        <dbReference type="ChEBI" id="CHEBI:29033"/>
        <dbReference type="ChEBI" id="CHEBI:29034"/>
        <dbReference type="ChEBI" id="CHEBI:57540"/>
        <dbReference type="ChEBI" id="CHEBI:57945"/>
        <dbReference type="EC" id="1.6.2.2"/>
    </reaction>
</comment>
<gene>
    <name evidence="14" type="primary">MCR1_3</name>
    <name evidence="14" type="ORF">BGZ99_008050</name>
</gene>
<dbReference type="Pfam" id="PF00970">
    <property type="entry name" value="FAD_binding_6"/>
    <property type="match status" value="1"/>
</dbReference>
<comment type="similarity">
    <text evidence="3 12">Belongs to the flavoprotein pyridine nucleotide cytochrome reductase family.</text>
</comment>
<evidence type="ECO:0000256" key="11">
    <source>
        <dbReference type="PIRSR" id="PIRSR601834-1"/>
    </source>
</evidence>
<dbReference type="InterPro" id="IPR008333">
    <property type="entry name" value="Cbr1-like_FAD-bd_dom"/>
</dbReference>
<sequence>MFRLINPVKAGLRAAPKYTYSTSSKSSGGSSKLLTVGLPLGITAAAAYVYYGDKLGGTAGSSNAAPAVATAVKKAPVSSALNPDAFVDFKLKSVEKITPNTSRFTFELEEDQNLGMHTASCVVTKFIKEDGKPVIRPYTPTSDMSDTGSFAFVIKHYDGGPMSSHIHSLKPGETLAVKGPITKYKLAANQHESVSLIAGGSGITPMLQIIHGLLKDKDDKTKVNLLFANVTPEDIILKDELDGYAKAHPDRFKVTYVVDKPPAGWKGPTGYINADMIKKVFPEIGKGNNKVFVCGPTPMMKVVSGDKGPNFTQGDVSGALKELGLTNEQVFKF</sequence>
<comment type="cofactor">
    <cofactor evidence="1 11 12">
        <name>FAD</name>
        <dbReference type="ChEBI" id="CHEBI:57692"/>
    </cofactor>
</comment>
<dbReference type="InterPro" id="IPR017938">
    <property type="entry name" value="Riboflavin_synthase-like_b-brl"/>
</dbReference>
<dbReference type="PRINTS" id="PR00410">
    <property type="entry name" value="PHEHYDRXLASE"/>
</dbReference>
<keyword evidence="8 12" id="KW-0520">NAD</keyword>
<feature type="binding site" evidence="11">
    <location>
        <position position="155"/>
    </location>
    <ligand>
        <name>FAD</name>
        <dbReference type="ChEBI" id="CHEBI:57692"/>
    </ligand>
</feature>
<dbReference type="EC" id="1.6.2.2" evidence="12"/>
<keyword evidence="7 12" id="KW-0560">Oxidoreductase</keyword>
<evidence type="ECO:0000256" key="1">
    <source>
        <dbReference type="ARBA" id="ARBA00001974"/>
    </source>
</evidence>
<dbReference type="EMBL" id="JAAAIP010000601">
    <property type="protein sequence ID" value="KAG0314586.1"/>
    <property type="molecule type" value="Genomic_DNA"/>
</dbReference>
<dbReference type="InterPro" id="IPR017927">
    <property type="entry name" value="FAD-bd_FR_type"/>
</dbReference>
<dbReference type="InterPro" id="IPR001834">
    <property type="entry name" value="CBR-like"/>
</dbReference>
<feature type="binding site" evidence="11">
    <location>
        <position position="163"/>
    </location>
    <ligand>
        <name>FAD</name>
        <dbReference type="ChEBI" id="CHEBI:57692"/>
    </ligand>
</feature>
<evidence type="ECO:0000256" key="8">
    <source>
        <dbReference type="ARBA" id="ARBA00023027"/>
    </source>
</evidence>
<reference evidence="14" key="1">
    <citation type="journal article" date="2020" name="Fungal Divers.">
        <title>Resolving the Mortierellaceae phylogeny through synthesis of multi-gene phylogenetics and phylogenomics.</title>
        <authorList>
            <person name="Vandepol N."/>
            <person name="Liber J."/>
            <person name="Desiro A."/>
            <person name="Na H."/>
            <person name="Kennedy M."/>
            <person name="Barry K."/>
            <person name="Grigoriev I.V."/>
            <person name="Miller A.N."/>
            <person name="O'Donnell K."/>
            <person name="Stajich J.E."/>
            <person name="Bonito G."/>
        </authorList>
    </citation>
    <scope>NUCLEOTIDE SEQUENCE</scope>
    <source>
        <strain evidence="14">REB-010B</strain>
    </source>
</reference>
<dbReference type="Pfam" id="PF00175">
    <property type="entry name" value="NAD_binding_1"/>
    <property type="match status" value="1"/>
</dbReference>
<evidence type="ECO:0000256" key="2">
    <source>
        <dbReference type="ARBA" id="ARBA00004572"/>
    </source>
</evidence>
<evidence type="ECO:0000256" key="12">
    <source>
        <dbReference type="RuleBase" id="RU361226"/>
    </source>
</evidence>
<dbReference type="GO" id="GO:0005741">
    <property type="term" value="C:mitochondrial outer membrane"/>
    <property type="evidence" value="ECO:0007669"/>
    <property type="project" value="UniProtKB-SubCell"/>
</dbReference>
<organism evidence="14 15">
    <name type="scientific">Dissophora globulifera</name>
    <dbReference type="NCBI Taxonomy" id="979702"/>
    <lineage>
        <taxon>Eukaryota</taxon>
        <taxon>Fungi</taxon>
        <taxon>Fungi incertae sedis</taxon>
        <taxon>Mucoromycota</taxon>
        <taxon>Mortierellomycotina</taxon>
        <taxon>Mortierellomycetes</taxon>
        <taxon>Mortierellales</taxon>
        <taxon>Mortierellaceae</taxon>
        <taxon>Dissophora</taxon>
    </lineage>
</organism>
<evidence type="ECO:0000256" key="3">
    <source>
        <dbReference type="ARBA" id="ARBA00006105"/>
    </source>
</evidence>
<evidence type="ECO:0000256" key="4">
    <source>
        <dbReference type="ARBA" id="ARBA00022630"/>
    </source>
</evidence>
<dbReference type="CDD" id="cd06183">
    <property type="entry name" value="cyt_b5_reduct_like"/>
    <property type="match status" value="1"/>
</dbReference>